<dbReference type="InterPro" id="IPR007492">
    <property type="entry name" value="LytTR_DNA-bd_dom"/>
</dbReference>
<evidence type="ECO:0000313" key="5">
    <source>
        <dbReference type="Proteomes" id="UP000000493"/>
    </source>
</evidence>
<dbReference type="RefSeq" id="WP_013928481.1">
    <property type="nucleotide sequence ID" value="NC_015703.1"/>
</dbReference>
<sequence>MLPDLNDRLLSCLIVDDEAPAHQVIKSHLGKLTQFEVVGQCYTGLEAYQFLEKQPVDVLFLDIDMPELKGPELVRSLKIRPAVVFTTAYAEFGVESYELNVIDYLLKPIRFERFLQAVRKLITHFSHKPDPMVPTHITVKADGMTHRISLSDIQYVEGLGNYVKMYIDTRPLLVLETMQNAEQRLSVGPFCRIHKSFIVNLGHISRLLPREIVLNNGTRLPIGRRYAALLESRWLTFQAEYGKQG</sequence>
<evidence type="ECO:0000259" key="2">
    <source>
        <dbReference type="PROSITE" id="PS50110"/>
    </source>
</evidence>
<dbReference type="Proteomes" id="UP000000493">
    <property type="component" value="Chromosome"/>
</dbReference>
<feature type="modified residue" description="4-aspartylphosphate" evidence="1">
    <location>
        <position position="62"/>
    </location>
</feature>
<keyword evidence="1" id="KW-0597">Phosphoprotein</keyword>
<dbReference type="GO" id="GO:0000156">
    <property type="term" value="F:phosphorelay response regulator activity"/>
    <property type="evidence" value="ECO:0007669"/>
    <property type="project" value="InterPro"/>
</dbReference>
<dbReference type="InterPro" id="IPR046947">
    <property type="entry name" value="LytR-like"/>
</dbReference>
<dbReference type="SMART" id="SM00448">
    <property type="entry name" value="REC"/>
    <property type="match status" value="1"/>
</dbReference>
<dbReference type="PANTHER" id="PTHR37299">
    <property type="entry name" value="TRANSCRIPTIONAL REGULATOR-RELATED"/>
    <property type="match status" value="1"/>
</dbReference>
<dbReference type="Pfam" id="PF00072">
    <property type="entry name" value="Response_reg"/>
    <property type="match status" value="1"/>
</dbReference>
<feature type="domain" description="Response regulatory" evidence="2">
    <location>
        <begin position="11"/>
        <end position="122"/>
    </location>
</feature>
<dbReference type="Pfam" id="PF04397">
    <property type="entry name" value="LytTR"/>
    <property type="match status" value="1"/>
</dbReference>
<feature type="domain" description="HTH LytTR-type" evidence="3">
    <location>
        <begin position="137"/>
        <end position="236"/>
    </location>
</feature>
<keyword evidence="5" id="KW-1185">Reference proteome</keyword>
<protein>
    <submittedName>
        <fullName evidence="4">Two component transcriptional regulator, LytTR family</fullName>
    </submittedName>
</protein>
<name>A0A7U3ZL12_RUNSL</name>
<dbReference type="PROSITE" id="PS50110">
    <property type="entry name" value="RESPONSE_REGULATORY"/>
    <property type="match status" value="1"/>
</dbReference>
<evidence type="ECO:0000259" key="3">
    <source>
        <dbReference type="PROSITE" id="PS50930"/>
    </source>
</evidence>
<dbReference type="SMART" id="SM00850">
    <property type="entry name" value="LytTR"/>
    <property type="match status" value="1"/>
</dbReference>
<dbReference type="Gene3D" id="3.40.50.2300">
    <property type="match status" value="1"/>
</dbReference>
<evidence type="ECO:0000256" key="1">
    <source>
        <dbReference type="PROSITE-ProRule" id="PRU00169"/>
    </source>
</evidence>
<dbReference type="EMBL" id="CP002859">
    <property type="protein sequence ID" value="AEI49172.1"/>
    <property type="molecule type" value="Genomic_DNA"/>
</dbReference>
<dbReference type="AlphaFoldDB" id="A0A7U3ZL12"/>
<dbReference type="SUPFAM" id="SSF52172">
    <property type="entry name" value="CheY-like"/>
    <property type="match status" value="1"/>
</dbReference>
<dbReference type="PROSITE" id="PS50930">
    <property type="entry name" value="HTH_LYTTR"/>
    <property type="match status" value="1"/>
</dbReference>
<gene>
    <name evidence="4" type="ordered locus">Runsl_2778</name>
</gene>
<dbReference type="PANTHER" id="PTHR37299:SF1">
    <property type="entry name" value="STAGE 0 SPORULATION PROTEIN A HOMOLOG"/>
    <property type="match status" value="1"/>
</dbReference>
<reference evidence="4 5" key="2">
    <citation type="journal article" date="2012" name="Stand. Genomic Sci.">
        <title>Complete genome sequence of the aquatic bacterium Runella slithyformis type strain (LSU 4(T)).</title>
        <authorList>
            <person name="Copeland A."/>
            <person name="Zhang X."/>
            <person name="Misra M."/>
            <person name="Lapidus A."/>
            <person name="Nolan M."/>
            <person name="Lucas S."/>
            <person name="Deshpande S."/>
            <person name="Cheng J.F."/>
            <person name="Tapia R."/>
            <person name="Goodwin L.A."/>
            <person name="Pitluck S."/>
            <person name="Liolios K."/>
            <person name="Pagani I."/>
            <person name="Ivanova N."/>
            <person name="Mikhailova N."/>
            <person name="Pati A."/>
            <person name="Chen A."/>
            <person name="Palaniappan K."/>
            <person name="Land M."/>
            <person name="Hauser L."/>
            <person name="Pan C."/>
            <person name="Jeffries C.D."/>
            <person name="Detter J.C."/>
            <person name="Brambilla E.M."/>
            <person name="Rohde M."/>
            <person name="Djao O.D."/>
            <person name="Goker M."/>
            <person name="Sikorski J."/>
            <person name="Tindall B.J."/>
            <person name="Woyke T."/>
            <person name="Bristow J."/>
            <person name="Eisen J.A."/>
            <person name="Markowitz V."/>
            <person name="Hugenholtz P."/>
            <person name="Kyrpides N.C."/>
            <person name="Klenk H.P."/>
            <person name="Mavromatis K."/>
        </authorList>
    </citation>
    <scope>NUCLEOTIDE SEQUENCE [LARGE SCALE GENOMIC DNA]</scope>
    <source>
        <strain evidence="5">ATCC 29530 / DSM 19594 / LMG 11500 / NCIMB 11436 / LSU 4</strain>
    </source>
</reference>
<accession>A0A7U3ZL12</accession>
<dbReference type="GO" id="GO:0003677">
    <property type="term" value="F:DNA binding"/>
    <property type="evidence" value="ECO:0007669"/>
    <property type="project" value="InterPro"/>
</dbReference>
<dbReference type="InterPro" id="IPR001789">
    <property type="entry name" value="Sig_transdc_resp-reg_receiver"/>
</dbReference>
<organism evidence="4 5">
    <name type="scientific">Runella slithyformis (strain ATCC 29530 / DSM 19594 / LMG 11500 / NCIMB 11436 / LSU 4)</name>
    <dbReference type="NCBI Taxonomy" id="761193"/>
    <lineage>
        <taxon>Bacteria</taxon>
        <taxon>Pseudomonadati</taxon>
        <taxon>Bacteroidota</taxon>
        <taxon>Cytophagia</taxon>
        <taxon>Cytophagales</taxon>
        <taxon>Spirosomataceae</taxon>
        <taxon>Runella</taxon>
    </lineage>
</organism>
<proteinExistence type="predicted"/>
<dbReference type="Gene3D" id="2.40.50.1020">
    <property type="entry name" value="LytTr DNA-binding domain"/>
    <property type="match status" value="1"/>
</dbReference>
<dbReference type="InterPro" id="IPR011006">
    <property type="entry name" value="CheY-like_superfamily"/>
</dbReference>
<evidence type="ECO:0000313" key="4">
    <source>
        <dbReference type="EMBL" id="AEI49172.1"/>
    </source>
</evidence>
<dbReference type="KEGG" id="rsi:Runsl_2778"/>
<reference evidence="5" key="1">
    <citation type="submission" date="2011-06" db="EMBL/GenBank/DDBJ databases">
        <title>The complete genome of chromosome of Runella slithyformis DSM 19594.</title>
        <authorList>
            <consortium name="US DOE Joint Genome Institute (JGI-PGF)"/>
            <person name="Lucas S."/>
            <person name="Han J."/>
            <person name="Lapidus A."/>
            <person name="Bruce D."/>
            <person name="Goodwin L."/>
            <person name="Pitluck S."/>
            <person name="Peters L."/>
            <person name="Kyrpides N."/>
            <person name="Mavromatis K."/>
            <person name="Ivanova N."/>
            <person name="Ovchinnikova G."/>
            <person name="Zhang X."/>
            <person name="Misra M."/>
            <person name="Detter J.C."/>
            <person name="Tapia R."/>
            <person name="Han C."/>
            <person name="Land M."/>
            <person name="Hauser L."/>
            <person name="Markowitz V."/>
            <person name="Cheng J.-F."/>
            <person name="Hugenholtz P."/>
            <person name="Woyke T."/>
            <person name="Wu D."/>
            <person name="Tindall B."/>
            <person name="Faehrich R."/>
            <person name="Brambilla E."/>
            <person name="Klenk H.-P."/>
            <person name="Eisen J.A."/>
        </authorList>
    </citation>
    <scope>NUCLEOTIDE SEQUENCE [LARGE SCALE GENOMIC DNA]</scope>
    <source>
        <strain evidence="5">ATCC 29530 / DSM 19594 / LMG 11500 / NCIMB 11436 / LSU 4</strain>
    </source>
</reference>